<proteinExistence type="predicted"/>
<protein>
    <submittedName>
        <fullName evidence="2">Uncharacterized protein</fullName>
    </submittedName>
</protein>
<comment type="caution">
    <text evidence="2">The sequence shown here is derived from an EMBL/GenBank/DDBJ whole genome shotgun (WGS) entry which is preliminary data.</text>
</comment>
<name>A0A3N0YN22_ANAGA</name>
<feature type="region of interest" description="Disordered" evidence="1">
    <location>
        <begin position="20"/>
        <end position="41"/>
    </location>
</feature>
<evidence type="ECO:0000313" key="3">
    <source>
        <dbReference type="Proteomes" id="UP000281406"/>
    </source>
</evidence>
<gene>
    <name evidence="2" type="ORF">DPX16_13279</name>
</gene>
<sequence>MSHPDPFQDLVDALRRTITSTSTPAPPATTSSFPAASPSPVAVASPMAKPAPFTGLAENCNGFLLQCSLVLEMQPHLYPDDSTKVAYIISTRRESSPLGGTTLDTEKSHRELILKLRQSLQGSVRKTSLGFISRTPLTPDYLSPVFSVIPSVSSECHRVLSAPRSLGKIRITIRSSHSNSHELILPLLTCILLFILR</sequence>
<evidence type="ECO:0000256" key="1">
    <source>
        <dbReference type="SAM" id="MobiDB-lite"/>
    </source>
</evidence>
<dbReference type="EMBL" id="RJVU01035392">
    <property type="protein sequence ID" value="ROL47564.1"/>
    <property type="molecule type" value="Genomic_DNA"/>
</dbReference>
<dbReference type="AlphaFoldDB" id="A0A3N0YN22"/>
<organism evidence="2 3">
    <name type="scientific">Anabarilius grahami</name>
    <name type="common">Kanglang fish</name>
    <name type="synonym">Barilius grahami</name>
    <dbReference type="NCBI Taxonomy" id="495550"/>
    <lineage>
        <taxon>Eukaryota</taxon>
        <taxon>Metazoa</taxon>
        <taxon>Chordata</taxon>
        <taxon>Craniata</taxon>
        <taxon>Vertebrata</taxon>
        <taxon>Euteleostomi</taxon>
        <taxon>Actinopterygii</taxon>
        <taxon>Neopterygii</taxon>
        <taxon>Teleostei</taxon>
        <taxon>Ostariophysi</taxon>
        <taxon>Cypriniformes</taxon>
        <taxon>Xenocyprididae</taxon>
        <taxon>Xenocypridinae</taxon>
        <taxon>Xenocypridinae incertae sedis</taxon>
        <taxon>Anabarilius</taxon>
    </lineage>
</organism>
<dbReference type="Proteomes" id="UP000281406">
    <property type="component" value="Unassembled WGS sequence"/>
</dbReference>
<keyword evidence="3" id="KW-1185">Reference proteome</keyword>
<reference evidence="2 3" key="1">
    <citation type="submission" date="2018-10" db="EMBL/GenBank/DDBJ databases">
        <title>Genome assembly for a Yunnan-Guizhou Plateau 3E fish, Anabarilius grahami (Regan), and its evolutionary and genetic applications.</title>
        <authorList>
            <person name="Jiang W."/>
        </authorList>
    </citation>
    <scope>NUCLEOTIDE SEQUENCE [LARGE SCALE GENOMIC DNA]</scope>
    <source>
        <strain evidence="2">AG-KIZ</strain>
        <tissue evidence="2">Muscle</tissue>
    </source>
</reference>
<accession>A0A3N0YN22</accession>
<evidence type="ECO:0000313" key="2">
    <source>
        <dbReference type="EMBL" id="ROL47564.1"/>
    </source>
</evidence>
<dbReference type="OrthoDB" id="8963439at2759"/>